<dbReference type="InterPro" id="IPR019510">
    <property type="entry name" value="AKAP7-like_phosphoesterase"/>
</dbReference>
<dbReference type="PANTHER" id="PTHR13360:SF1">
    <property type="entry name" value="ACTIVATING SIGNAL COINTEGRATOR 1 COMPLEX SUBUNIT 1"/>
    <property type="match status" value="1"/>
</dbReference>
<dbReference type="Gene3D" id="3.90.1140.10">
    <property type="entry name" value="Cyclic phosphodiesterase"/>
    <property type="match status" value="1"/>
</dbReference>
<sequence>MLRPPTYIRATRLLQTIGSPRVGNVALNLPFGSSILLSVRQMASSRSGGKGLDQGQSSSFPTFKDRGPSKSPTHFLCLPLHGSYYSTLPPAHLSLKTALKQFTIDEANPEAGLSESDEQFTIPPDAFRPFDTLHLTLGVMTLSTPEEVENAISTLKSLDLSQFLPPPATDGGDRKLHVDFKGLEPFSNSKSGITGCHVLFLPPTDASSASQTRLLQFSEALRSHFLEKGILTPENRPLKLHATVINTIYCKRIKPGLDNRNSGKRGRDSRPNKIGRVQFDATEVLEKYKDHVWARGVEIDRVQICKMGAKKGQEVVMDDGTIEVVGGGYESIVDNLIG</sequence>
<evidence type="ECO:0000259" key="2">
    <source>
        <dbReference type="Pfam" id="PF10469"/>
    </source>
</evidence>
<evidence type="ECO:0000313" key="3">
    <source>
        <dbReference type="EMBL" id="KAK6496944.1"/>
    </source>
</evidence>
<evidence type="ECO:0000313" key="4">
    <source>
        <dbReference type="Proteomes" id="UP001370758"/>
    </source>
</evidence>
<keyword evidence="4" id="KW-1185">Reference proteome</keyword>
<dbReference type="InterPro" id="IPR009210">
    <property type="entry name" value="ASCC1"/>
</dbReference>
<comment type="caution">
    <text evidence="3">The sequence shown here is derived from an EMBL/GenBank/DDBJ whole genome shotgun (WGS) entry which is preliminary data.</text>
</comment>
<proteinExistence type="predicted"/>
<dbReference type="GO" id="GO:0005634">
    <property type="term" value="C:nucleus"/>
    <property type="evidence" value="ECO:0007669"/>
    <property type="project" value="TreeGrafter"/>
</dbReference>
<dbReference type="Pfam" id="PF10469">
    <property type="entry name" value="AKAP7_NLS"/>
    <property type="match status" value="1"/>
</dbReference>
<feature type="domain" description="A-kinase anchor protein 7-like phosphoesterase" evidence="2">
    <location>
        <begin position="72"/>
        <end position="311"/>
    </location>
</feature>
<gene>
    <name evidence="3" type="ORF">TWF481_001925</name>
</gene>
<dbReference type="AlphaFoldDB" id="A0AAV9VUR1"/>
<reference evidence="3 4" key="1">
    <citation type="submission" date="2023-08" db="EMBL/GenBank/DDBJ databases">
        <authorList>
            <person name="Palmer J.M."/>
        </authorList>
    </citation>
    <scope>NUCLEOTIDE SEQUENCE [LARGE SCALE GENOMIC DNA]</scope>
    <source>
        <strain evidence="3 4">TWF481</strain>
    </source>
</reference>
<protein>
    <recommendedName>
        <fullName evidence="2">A-kinase anchor protein 7-like phosphoesterase domain-containing protein</fullName>
    </recommendedName>
</protein>
<evidence type="ECO:0000256" key="1">
    <source>
        <dbReference type="SAM" id="MobiDB-lite"/>
    </source>
</evidence>
<dbReference type="GO" id="GO:0006355">
    <property type="term" value="P:regulation of DNA-templated transcription"/>
    <property type="evidence" value="ECO:0007669"/>
    <property type="project" value="TreeGrafter"/>
</dbReference>
<dbReference type="PANTHER" id="PTHR13360">
    <property type="entry name" value="ACTIVATING SIGNAL COINTEGRATOR 1 COMPLEX SUBUNIT 1"/>
    <property type="match status" value="1"/>
</dbReference>
<dbReference type="GO" id="GO:0006307">
    <property type="term" value="P:DNA alkylation repair"/>
    <property type="evidence" value="ECO:0007669"/>
    <property type="project" value="InterPro"/>
</dbReference>
<dbReference type="Proteomes" id="UP001370758">
    <property type="component" value="Unassembled WGS sequence"/>
</dbReference>
<name>A0AAV9VUR1_9PEZI</name>
<dbReference type="EMBL" id="JAVHJL010000010">
    <property type="protein sequence ID" value="KAK6496944.1"/>
    <property type="molecule type" value="Genomic_DNA"/>
</dbReference>
<organism evidence="3 4">
    <name type="scientific">Arthrobotrys musiformis</name>
    <dbReference type="NCBI Taxonomy" id="47236"/>
    <lineage>
        <taxon>Eukaryota</taxon>
        <taxon>Fungi</taxon>
        <taxon>Dikarya</taxon>
        <taxon>Ascomycota</taxon>
        <taxon>Pezizomycotina</taxon>
        <taxon>Orbiliomycetes</taxon>
        <taxon>Orbiliales</taxon>
        <taxon>Orbiliaceae</taxon>
        <taxon>Arthrobotrys</taxon>
    </lineage>
</organism>
<accession>A0AAV9VUR1</accession>
<feature type="region of interest" description="Disordered" evidence="1">
    <location>
        <begin position="46"/>
        <end position="69"/>
    </location>
</feature>